<comment type="similarity">
    <text evidence="1 7">Belongs to the mandelate racemase/muconate lactonizing enzyme family.</text>
</comment>
<sequence length="336" mass="36458">MSAPRFERITLHVVIEKFPLLQPFHITGSTMVDTDVVLVTLEKDGHVGRGEASGVYYRDDDDAPGVVRQIEAVRASIEAGLDRDSLQKLLPTGGARNAIDCALWDLEAKLTGRSAWQIAGLEPPRELLTTFTVGANDPEKMAADARAYAQAKAIKIKLTGEAQDAERIRAVRAARPDVWLGVDANQGFTPTLLRQLLPVLQQAHVALIEQPFPVGREAQLEHLRSSIAIAADESVQGLADLARLANRFDVINIKLDKCGGLTEGLAMARAARRLGREVMVGNMVGTSLAMAPAFLVGQLCNIVDLDGPVFLSHDRPHPLRFENGMVTCPDELWGAP</sequence>
<dbReference type="SFLD" id="SFLDS00001">
    <property type="entry name" value="Enolase"/>
    <property type="match status" value="1"/>
</dbReference>
<feature type="binding site" evidence="6">
    <location>
        <position position="232"/>
    </location>
    <ligand>
        <name>Mg(2+)</name>
        <dbReference type="ChEBI" id="CHEBI:18420"/>
    </ligand>
</feature>
<evidence type="ECO:0000256" key="7">
    <source>
        <dbReference type="RuleBase" id="RU366006"/>
    </source>
</evidence>
<proteinExistence type="inferred from homology"/>
<evidence type="ECO:0000256" key="3">
    <source>
        <dbReference type="ARBA" id="ARBA00022842"/>
    </source>
</evidence>
<dbReference type="InterPro" id="IPR034593">
    <property type="entry name" value="DgoD-like"/>
</dbReference>
<evidence type="ECO:0000259" key="8">
    <source>
        <dbReference type="SMART" id="SM00922"/>
    </source>
</evidence>
<comment type="cofactor">
    <cofactor evidence="6 7">
        <name>Mg(2+)</name>
        <dbReference type="ChEBI" id="CHEBI:18420"/>
    </cofactor>
    <text evidence="6 7">Binds 1 Mg(2+) ion per subunit.</text>
</comment>
<dbReference type="SFLD" id="SFLDG00180">
    <property type="entry name" value="muconate_cycloisomerase"/>
    <property type="match status" value="1"/>
</dbReference>
<dbReference type="GO" id="GO:0046872">
    <property type="term" value="F:metal ion binding"/>
    <property type="evidence" value="ECO:0007669"/>
    <property type="project" value="UniProtKB-KW"/>
</dbReference>
<feature type="active site" description="Proton acceptor; specific for (R)-substrate epimerization" evidence="5">
    <location>
        <position position="157"/>
    </location>
</feature>
<dbReference type="Pfam" id="PF02746">
    <property type="entry name" value="MR_MLE_N"/>
    <property type="match status" value="1"/>
</dbReference>
<dbReference type="InterPro" id="IPR034603">
    <property type="entry name" value="Dipeptide_epimerase"/>
</dbReference>
<feature type="domain" description="Mandelate racemase/muconate lactonizing enzyme C-terminal" evidence="8">
    <location>
        <begin position="138"/>
        <end position="230"/>
    </location>
</feature>
<dbReference type="OrthoDB" id="9782675at2"/>
<feature type="binding site" evidence="6">
    <location>
        <position position="209"/>
    </location>
    <ligand>
        <name>Mg(2+)</name>
        <dbReference type="ChEBI" id="CHEBI:18420"/>
    </ligand>
</feature>
<dbReference type="SFLD" id="SFLDF00010">
    <property type="entry name" value="dipeptide_epimerase"/>
    <property type="match status" value="1"/>
</dbReference>
<feature type="binding site" evidence="6">
    <location>
        <position position="183"/>
    </location>
    <ligand>
        <name>Mg(2+)</name>
        <dbReference type="ChEBI" id="CHEBI:18420"/>
    </ligand>
</feature>
<dbReference type="Gene3D" id="3.20.20.120">
    <property type="entry name" value="Enolase-like C-terminal domain"/>
    <property type="match status" value="1"/>
</dbReference>
<dbReference type="AlphaFoldDB" id="A0A411HGZ8"/>
<evidence type="ECO:0000256" key="5">
    <source>
        <dbReference type="PIRSR" id="PIRSR634603-1"/>
    </source>
</evidence>
<dbReference type="CDD" id="cd03319">
    <property type="entry name" value="L-Ala-DL-Glu_epimerase"/>
    <property type="match status" value="1"/>
</dbReference>
<evidence type="ECO:0000313" key="9">
    <source>
        <dbReference type="EMBL" id="QBB69704.1"/>
    </source>
</evidence>
<dbReference type="Pfam" id="PF13378">
    <property type="entry name" value="MR_MLE_C"/>
    <property type="match status" value="1"/>
</dbReference>
<dbReference type="InterPro" id="IPR013342">
    <property type="entry name" value="Mandelate_racemase_C"/>
</dbReference>
<dbReference type="InterPro" id="IPR029065">
    <property type="entry name" value="Enolase_C-like"/>
</dbReference>
<dbReference type="PANTHER" id="PTHR48080:SF3">
    <property type="entry name" value="ENOLASE SUPERFAMILY MEMBER DDB_G0284701"/>
    <property type="match status" value="1"/>
</dbReference>
<dbReference type="EMBL" id="CP035704">
    <property type="protein sequence ID" value="QBB69704.1"/>
    <property type="molecule type" value="Genomic_DNA"/>
</dbReference>
<reference evidence="9 10" key="1">
    <citation type="submission" date="2019-01" db="EMBL/GenBank/DDBJ databases">
        <title>Pseudolysobacter antarctica gen. nov., sp. nov., isolated from Fildes Peninsula, Antarctica.</title>
        <authorList>
            <person name="Wei Z."/>
            <person name="Peng F."/>
        </authorList>
    </citation>
    <scope>NUCLEOTIDE SEQUENCE [LARGE SCALE GENOMIC DNA]</scope>
    <source>
        <strain evidence="9 10">AQ6-296</strain>
    </source>
</reference>
<dbReference type="SMART" id="SM00922">
    <property type="entry name" value="MR_MLE"/>
    <property type="match status" value="1"/>
</dbReference>
<keyword evidence="4 7" id="KW-0413">Isomerase</keyword>
<dbReference type="PROSITE" id="PS00909">
    <property type="entry name" value="MR_MLE_2"/>
    <property type="match status" value="1"/>
</dbReference>
<dbReference type="InterPro" id="IPR036849">
    <property type="entry name" value="Enolase-like_C_sf"/>
</dbReference>
<dbReference type="InterPro" id="IPR013341">
    <property type="entry name" value="Mandelate_racemase_N_dom"/>
</dbReference>
<dbReference type="Proteomes" id="UP000291562">
    <property type="component" value="Chromosome"/>
</dbReference>
<accession>A0A411HGZ8</accession>
<dbReference type="Gene3D" id="3.30.390.10">
    <property type="entry name" value="Enolase-like, N-terminal domain"/>
    <property type="match status" value="1"/>
</dbReference>
<dbReference type="SUPFAM" id="SSF54826">
    <property type="entry name" value="Enolase N-terminal domain-like"/>
    <property type="match status" value="1"/>
</dbReference>
<organism evidence="9 10">
    <name type="scientific">Pseudolysobacter antarcticus</name>
    <dbReference type="NCBI Taxonomy" id="2511995"/>
    <lineage>
        <taxon>Bacteria</taxon>
        <taxon>Pseudomonadati</taxon>
        <taxon>Pseudomonadota</taxon>
        <taxon>Gammaproteobacteria</taxon>
        <taxon>Lysobacterales</taxon>
        <taxon>Rhodanobacteraceae</taxon>
        <taxon>Pseudolysobacter</taxon>
    </lineage>
</organism>
<evidence type="ECO:0000313" key="10">
    <source>
        <dbReference type="Proteomes" id="UP000291562"/>
    </source>
</evidence>
<dbReference type="KEGG" id="xbc:ELE36_04575"/>
<dbReference type="GO" id="GO:0016855">
    <property type="term" value="F:racemase and epimerase activity, acting on amino acids and derivatives"/>
    <property type="evidence" value="ECO:0007669"/>
    <property type="project" value="UniProtKB-UniRule"/>
</dbReference>
<keyword evidence="10" id="KW-1185">Reference proteome</keyword>
<evidence type="ECO:0000256" key="6">
    <source>
        <dbReference type="PIRSR" id="PIRSR634603-3"/>
    </source>
</evidence>
<dbReference type="EC" id="5.1.1.-" evidence="7"/>
<keyword evidence="3 6" id="KW-0460">Magnesium</keyword>
<gene>
    <name evidence="9" type="ORF">ELE36_04575</name>
</gene>
<evidence type="ECO:0000256" key="2">
    <source>
        <dbReference type="ARBA" id="ARBA00022723"/>
    </source>
</evidence>
<dbReference type="GO" id="GO:0009063">
    <property type="term" value="P:amino acid catabolic process"/>
    <property type="evidence" value="ECO:0007669"/>
    <property type="project" value="InterPro"/>
</dbReference>
<dbReference type="RefSeq" id="WP_129831964.1">
    <property type="nucleotide sequence ID" value="NZ_CP035704.1"/>
</dbReference>
<dbReference type="InterPro" id="IPR018110">
    <property type="entry name" value="Mandel_Rmase/mucon_lact_enz_CS"/>
</dbReference>
<dbReference type="PANTHER" id="PTHR48080">
    <property type="entry name" value="D-GALACTONATE DEHYDRATASE-RELATED"/>
    <property type="match status" value="1"/>
</dbReference>
<keyword evidence="2 6" id="KW-0479">Metal-binding</keyword>
<protein>
    <recommendedName>
        <fullName evidence="7">Dipeptide epimerase</fullName>
        <ecNumber evidence="7">5.1.1.-</ecNumber>
    </recommendedName>
</protein>
<evidence type="ECO:0000256" key="4">
    <source>
        <dbReference type="ARBA" id="ARBA00023235"/>
    </source>
</evidence>
<name>A0A411HGZ8_9GAMM</name>
<dbReference type="SUPFAM" id="SSF51604">
    <property type="entry name" value="Enolase C-terminal domain-like"/>
    <property type="match status" value="1"/>
</dbReference>
<feature type="active site" description="Proton acceptor; specific for (S)-substrate epimerization" evidence="5">
    <location>
        <position position="254"/>
    </location>
</feature>
<dbReference type="InterPro" id="IPR029017">
    <property type="entry name" value="Enolase-like_N"/>
</dbReference>
<evidence type="ECO:0000256" key="1">
    <source>
        <dbReference type="ARBA" id="ARBA00008031"/>
    </source>
</evidence>